<sequence length="134" mass="14023">MSTNTTTLALALAVVAALALPVLRFLAKQLGQLGGAPGAGTVVGGGYGGKDGSFTLAEVAKHDKKDDVWVIIKGKVYDLSEFVDEHPGGVEAIMKRAGGDATEGFFGPQHPSRVHDMIDEYLVGKVVDEADKDK</sequence>
<dbReference type="Pfam" id="PF00173">
    <property type="entry name" value="Cyt-b5"/>
    <property type="match status" value="1"/>
</dbReference>
<dbReference type="GO" id="GO:0016020">
    <property type="term" value="C:membrane"/>
    <property type="evidence" value="ECO:0007669"/>
    <property type="project" value="TreeGrafter"/>
</dbReference>
<evidence type="ECO:0000256" key="2">
    <source>
        <dbReference type="ARBA" id="ARBA00022723"/>
    </source>
</evidence>
<dbReference type="Gene3D" id="3.10.120.10">
    <property type="entry name" value="Cytochrome b5-like heme/steroid binding domain"/>
    <property type="match status" value="1"/>
</dbReference>
<proteinExistence type="inferred from homology"/>
<feature type="chain" id="PRO_5031176053" description="Cytochrome b5 heme-binding domain-containing protein" evidence="6">
    <location>
        <begin position="20"/>
        <end position="134"/>
    </location>
</feature>
<reference evidence="8" key="1">
    <citation type="submission" date="2021-01" db="EMBL/GenBank/DDBJ databases">
        <authorList>
            <person name="Corre E."/>
            <person name="Pelletier E."/>
            <person name="Niang G."/>
            <person name="Scheremetjew M."/>
            <person name="Finn R."/>
            <person name="Kale V."/>
            <person name="Holt S."/>
            <person name="Cochrane G."/>
            <person name="Meng A."/>
            <person name="Brown T."/>
            <person name="Cohen L."/>
        </authorList>
    </citation>
    <scope>NUCLEOTIDE SEQUENCE</scope>
    <source>
        <strain evidence="8">CCAC1681</strain>
    </source>
</reference>
<dbReference type="InterPro" id="IPR001199">
    <property type="entry name" value="Cyt_B5-like_heme/steroid-bd"/>
</dbReference>
<dbReference type="AlphaFoldDB" id="A0A7S0D8M3"/>
<dbReference type="InterPro" id="IPR018506">
    <property type="entry name" value="Cyt_B5_heme-BS"/>
</dbReference>
<feature type="signal peptide" evidence="6">
    <location>
        <begin position="1"/>
        <end position="19"/>
    </location>
</feature>
<dbReference type="GO" id="GO:0046872">
    <property type="term" value="F:metal ion binding"/>
    <property type="evidence" value="ECO:0007669"/>
    <property type="project" value="UniProtKB-UniRule"/>
</dbReference>
<dbReference type="EMBL" id="HBEN01011772">
    <property type="protein sequence ID" value="CAD8446902.1"/>
    <property type="molecule type" value="Transcribed_RNA"/>
</dbReference>
<keyword evidence="1 5" id="KW-0349">Heme</keyword>
<feature type="domain" description="Cytochrome b5 heme-binding" evidence="7">
    <location>
        <begin position="51"/>
        <end position="127"/>
    </location>
</feature>
<evidence type="ECO:0000313" key="8">
    <source>
        <dbReference type="EMBL" id="CAD8446902.1"/>
    </source>
</evidence>
<dbReference type="PROSITE" id="PS00191">
    <property type="entry name" value="CYTOCHROME_B5_1"/>
    <property type="match status" value="1"/>
</dbReference>
<evidence type="ECO:0000256" key="4">
    <source>
        <dbReference type="ARBA" id="ARBA00038168"/>
    </source>
</evidence>
<evidence type="ECO:0000256" key="3">
    <source>
        <dbReference type="ARBA" id="ARBA00023004"/>
    </source>
</evidence>
<evidence type="ECO:0000259" key="7">
    <source>
        <dbReference type="PROSITE" id="PS50255"/>
    </source>
</evidence>
<evidence type="ECO:0000256" key="5">
    <source>
        <dbReference type="RuleBase" id="RU362121"/>
    </source>
</evidence>
<dbReference type="GO" id="GO:0020037">
    <property type="term" value="F:heme binding"/>
    <property type="evidence" value="ECO:0007669"/>
    <property type="project" value="UniProtKB-UniRule"/>
</dbReference>
<comment type="similarity">
    <text evidence="4 5">Belongs to the cytochrome b5 family.</text>
</comment>
<dbReference type="FunFam" id="3.10.120.10:FF:000007">
    <property type="entry name" value="Sulfite oxidase, mitochondrial"/>
    <property type="match status" value="1"/>
</dbReference>
<name>A0A7S0D8M3_MICPS</name>
<keyword evidence="6" id="KW-0732">Signal</keyword>
<gene>
    <name evidence="8" type="ORF">MSP1401_LOCUS9779</name>
</gene>
<accession>A0A7S0D8M3</accession>
<protein>
    <recommendedName>
        <fullName evidence="7">Cytochrome b5 heme-binding domain-containing protein</fullName>
    </recommendedName>
</protein>
<dbReference type="SUPFAM" id="SSF55856">
    <property type="entry name" value="Cytochrome b5-like heme/steroid binding domain"/>
    <property type="match status" value="1"/>
</dbReference>
<evidence type="ECO:0000256" key="1">
    <source>
        <dbReference type="ARBA" id="ARBA00022617"/>
    </source>
</evidence>
<dbReference type="PRINTS" id="PR00363">
    <property type="entry name" value="CYTOCHROMEB5"/>
</dbReference>
<dbReference type="PROSITE" id="PS50255">
    <property type="entry name" value="CYTOCHROME_B5_2"/>
    <property type="match status" value="1"/>
</dbReference>
<dbReference type="PANTHER" id="PTHR19359">
    <property type="entry name" value="CYTOCHROME B5"/>
    <property type="match status" value="1"/>
</dbReference>
<evidence type="ECO:0000256" key="6">
    <source>
        <dbReference type="SAM" id="SignalP"/>
    </source>
</evidence>
<dbReference type="InterPro" id="IPR050668">
    <property type="entry name" value="Cytochrome_b5"/>
</dbReference>
<dbReference type="PANTHER" id="PTHR19359:SF95">
    <property type="entry name" value="CYTOCHROME B5 TYPE B"/>
    <property type="match status" value="1"/>
</dbReference>
<keyword evidence="2 5" id="KW-0479">Metal-binding</keyword>
<dbReference type="InterPro" id="IPR036400">
    <property type="entry name" value="Cyt_B5-like_heme/steroid_sf"/>
</dbReference>
<keyword evidence="3 5" id="KW-0408">Iron</keyword>
<organism evidence="8">
    <name type="scientific">Micromonas pusilla</name>
    <name type="common">Picoplanktonic green alga</name>
    <name type="synonym">Chromulina pusilla</name>
    <dbReference type="NCBI Taxonomy" id="38833"/>
    <lineage>
        <taxon>Eukaryota</taxon>
        <taxon>Viridiplantae</taxon>
        <taxon>Chlorophyta</taxon>
        <taxon>Mamiellophyceae</taxon>
        <taxon>Mamiellales</taxon>
        <taxon>Mamiellaceae</taxon>
        <taxon>Micromonas</taxon>
    </lineage>
</organism>
<dbReference type="SMART" id="SM01117">
    <property type="entry name" value="Cyt-b5"/>
    <property type="match status" value="1"/>
</dbReference>